<dbReference type="InterPro" id="IPR052523">
    <property type="entry name" value="Trichothecene_AcTrans"/>
</dbReference>
<dbReference type="PANTHER" id="PTHR42791:SF1">
    <property type="entry name" value="N-ACETYLTRANSFERASE DOMAIN-CONTAINING PROTEIN"/>
    <property type="match status" value="1"/>
</dbReference>
<dbReference type="InterPro" id="IPR016181">
    <property type="entry name" value="Acyl_CoA_acyltransferase"/>
</dbReference>
<dbReference type="OrthoDB" id="2744543at2759"/>
<name>A0A9P3GQ25_9APHY</name>
<comment type="caution">
    <text evidence="2">The sequence shown here is derived from an EMBL/GenBank/DDBJ whole genome shotgun (WGS) entry which is preliminary data.</text>
</comment>
<dbReference type="PROSITE" id="PS51186">
    <property type="entry name" value="GNAT"/>
    <property type="match status" value="1"/>
</dbReference>
<dbReference type="AlphaFoldDB" id="A0A9P3GQ25"/>
<feature type="domain" description="N-acetyltransferase" evidence="1">
    <location>
        <begin position="63"/>
        <end position="220"/>
    </location>
</feature>
<dbReference type="SUPFAM" id="SSF55729">
    <property type="entry name" value="Acyl-CoA N-acyltransferases (Nat)"/>
    <property type="match status" value="1"/>
</dbReference>
<proteinExistence type="predicted"/>
<dbReference type="InterPro" id="IPR000182">
    <property type="entry name" value="GNAT_dom"/>
</dbReference>
<sequence>MSSATPVRVRLLEHPTDQEIEEATALAARAFPWDNASIAMTGNNPSLKPHIFGMQFGAARVAGRMYVVSPQDSDKILATGLWFGPGTTMMRTEEQRAAGFNQFLELLDPETRNWWLKEYPEALKIADDAYGKDGMLNNWYANLIATDPEHQGKGYGTLMVQAGMKRAVEDGKFAALATISQELVDWYTHLGFTQIAEAWITGPKTTPIRFWATWLRCDKPKDHV</sequence>
<dbReference type="Gene3D" id="3.40.630.30">
    <property type="match status" value="1"/>
</dbReference>
<dbReference type="CDD" id="cd04301">
    <property type="entry name" value="NAT_SF"/>
    <property type="match status" value="1"/>
</dbReference>
<organism evidence="2 3">
    <name type="scientific">Phanerochaete sordida</name>
    <dbReference type="NCBI Taxonomy" id="48140"/>
    <lineage>
        <taxon>Eukaryota</taxon>
        <taxon>Fungi</taxon>
        <taxon>Dikarya</taxon>
        <taxon>Basidiomycota</taxon>
        <taxon>Agaricomycotina</taxon>
        <taxon>Agaricomycetes</taxon>
        <taxon>Polyporales</taxon>
        <taxon>Phanerochaetaceae</taxon>
        <taxon>Phanerochaete</taxon>
    </lineage>
</organism>
<gene>
    <name evidence="2" type="ORF">PsYK624_136160</name>
</gene>
<keyword evidence="3" id="KW-1185">Reference proteome</keyword>
<dbReference type="PANTHER" id="PTHR42791">
    <property type="entry name" value="GNAT FAMILY ACETYLTRANSFERASE"/>
    <property type="match status" value="1"/>
</dbReference>
<dbReference type="GO" id="GO:0016747">
    <property type="term" value="F:acyltransferase activity, transferring groups other than amino-acyl groups"/>
    <property type="evidence" value="ECO:0007669"/>
    <property type="project" value="InterPro"/>
</dbReference>
<evidence type="ECO:0000259" key="1">
    <source>
        <dbReference type="PROSITE" id="PS51186"/>
    </source>
</evidence>
<evidence type="ECO:0000313" key="3">
    <source>
        <dbReference type="Proteomes" id="UP000703269"/>
    </source>
</evidence>
<evidence type="ECO:0000313" key="2">
    <source>
        <dbReference type="EMBL" id="GJE97399.1"/>
    </source>
</evidence>
<protein>
    <submittedName>
        <fullName evidence="2">GNAT family N-acetyltransferase</fullName>
    </submittedName>
</protein>
<dbReference type="Proteomes" id="UP000703269">
    <property type="component" value="Unassembled WGS sequence"/>
</dbReference>
<reference evidence="2 3" key="1">
    <citation type="submission" date="2021-08" db="EMBL/GenBank/DDBJ databases">
        <title>Draft Genome Sequence of Phanerochaete sordida strain YK-624.</title>
        <authorList>
            <person name="Mori T."/>
            <person name="Dohra H."/>
            <person name="Suzuki T."/>
            <person name="Kawagishi H."/>
            <person name="Hirai H."/>
        </authorList>
    </citation>
    <scope>NUCLEOTIDE SEQUENCE [LARGE SCALE GENOMIC DNA]</scope>
    <source>
        <strain evidence="2 3">YK-624</strain>
    </source>
</reference>
<dbReference type="EMBL" id="BPQB01000071">
    <property type="protein sequence ID" value="GJE97399.1"/>
    <property type="molecule type" value="Genomic_DNA"/>
</dbReference>
<dbReference type="Pfam" id="PF13508">
    <property type="entry name" value="Acetyltransf_7"/>
    <property type="match status" value="1"/>
</dbReference>
<accession>A0A9P3GQ25</accession>